<proteinExistence type="predicted"/>
<organism evidence="1 2">
    <name type="scientific">Glycine soja</name>
    <name type="common">Wild soybean</name>
    <dbReference type="NCBI Taxonomy" id="3848"/>
    <lineage>
        <taxon>Eukaryota</taxon>
        <taxon>Viridiplantae</taxon>
        <taxon>Streptophyta</taxon>
        <taxon>Embryophyta</taxon>
        <taxon>Tracheophyta</taxon>
        <taxon>Spermatophyta</taxon>
        <taxon>Magnoliopsida</taxon>
        <taxon>eudicotyledons</taxon>
        <taxon>Gunneridae</taxon>
        <taxon>Pentapetalae</taxon>
        <taxon>rosids</taxon>
        <taxon>fabids</taxon>
        <taxon>Fabales</taxon>
        <taxon>Fabaceae</taxon>
        <taxon>Papilionoideae</taxon>
        <taxon>50 kb inversion clade</taxon>
        <taxon>NPAAA clade</taxon>
        <taxon>indigoferoid/millettioid clade</taxon>
        <taxon>Phaseoleae</taxon>
        <taxon>Glycine</taxon>
        <taxon>Glycine subgen. Soja</taxon>
    </lineage>
</organism>
<accession>A0A445H0V6</accession>
<name>A0A445H0V6_GLYSO</name>
<comment type="caution">
    <text evidence="1">The sequence shown here is derived from an EMBL/GenBank/DDBJ whole genome shotgun (WGS) entry which is preliminary data.</text>
</comment>
<dbReference type="Proteomes" id="UP000289340">
    <property type="component" value="Chromosome 14"/>
</dbReference>
<evidence type="ECO:0000313" key="1">
    <source>
        <dbReference type="EMBL" id="RZB67224.1"/>
    </source>
</evidence>
<gene>
    <name evidence="1" type="ORF">D0Y65_037553</name>
</gene>
<keyword evidence="2" id="KW-1185">Reference proteome</keyword>
<protein>
    <submittedName>
        <fullName evidence="1">Uncharacterized protein</fullName>
    </submittedName>
</protein>
<dbReference type="AlphaFoldDB" id="A0A445H0V6"/>
<sequence length="50" mass="5430">MVVFLCKEEYGVLLGNDWAATHEFGHNFCISNEGDDDDDDNGVIDVAPAA</sequence>
<reference evidence="1 2" key="1">
    <citation type="submission" date="2018-09" db="EMBL/GenBank/DDBJ databases">
        <title>A high-quality reference genome of wild soybean provides a powerful tool to mine soybean genomes.</title>
        <authorList>
            <person name="Xie M."/>
            <person name="Chung C.Y.L."/>
            <person name="Li M.-W."/>
            <person name="Wong F.-L."/>
            <person name="Chan T.-F."/>
            <person name="Lam H.-M."/>
        </authorList>
    </citation>
    <scope>NUCLEOTIDE SEQUENCE [LARGE SCALE GENOMIC DNA]</scope>
    <source>
        <strain evidence="2">cv. W05</strain>
        <tissue evidence="1">Hypocotyl of etiolated seedlings</tissue>
    </source>
</reference>
<evidence type="ECO:0000313" key="2">
    <source>
        <dbReference type="Proteomes" id="UP000289340"/>
    </source>
</evidence>
<dbReference type="EMBL" id="QZWG01000014">
    <property type="protein sequence ID" value="RZB67224.1"/>
    <property type="molecule type" value="Genomic_DNA"/>
</dbReference>